<accession>A0A6C0HJU7</accession>
<evidence type="ECO:0000313" key="1">
    <source>
        <dbReference type="EMBL" id="QHT80425.1"/>
    </source>
</evidence>
<sequence length="206" mass="24194">MSNCYLIITCSIENHYGFNDVSLRTNLYKKAIQNTLAILPENITPIIVENNGKRTTFLDDFPCKVVYTDNNSHKHPHKGFNEMEDIRQVIKECEIQDEDMIIKLTGRYFPTEDHLFKHVKNMMHETDAFIKFFNVATRVFEKFDCVLGFFAMRCKYLKQFVYQGKKGAEIEFATFIHETIREEKIEAIRKLHAECCYANSNEVLLV</sequence>
<protein>
    <submittedName>
        <fullName evidence="1">Uncharacterized protein</fullName>
    </submittedName>
</protein>
<dbReference type="AlphaFoldDB" id="A0A6C0HJU7"/>
<reference evidence="1" key="1">
    <citation type="journal article" date="2020" name="Nature">
        <title>Giant virus diversity and host interactions through global metagenomics.</title>
        <authorList>
            <person name="Schulz F."/>
            <person name="Roux S."/>
            <person name="Paez-Espino D."/>
            <person name="Jungbluth S."/>
            <person name="Walsh D.A."/>
            <person name="Denef V.J."/>
            <person name="McMahon K.D."/>
            <person name="Konstantinidis K.T."/>
            <person name="Eloe-Fadrosh E.A."/>
            <person name="Kyrpides N.C."/>
            <person name="Woyke T."/>
        </authorList>
    </citation>
    <scope>NUCLEOTIDE SEQUENCE</scope>
    <source>
        <strain evidence="1">GVMAG-M-3300023184-120</strain>
    </source>
</reference>
<dbReference type="EMBL" id="MN739969">
    <property type="protein sequence ID" value="QHT80425.1"/>
    <property type="molecule type" value="Genomic_DNA"/>
</dbReference>
<proteinExistence type="predicted"/>
<organism evidence="1">
    <name type="scientific">viral metagenome</name>
    <dbReference type="NCBI Taxonomy" id="1070528"/>
    <lineage>
        <taxon>unclassified sequences</taxon>
        <taxon>metagenomes</taxon>
        <taxon>organismal metagenomes</taxon>
    </lineage>
</organism>
<name>A0A6C0HJU7_9ZZZZ</name>